<feature type="non-terminal residue" evidence="2">
    <location>
        <position position="1"/>
    </location>
</feature>
<keyword evidence="1" id="KW-0812">Transmembrane</keyword>
<keyword evidence="1" id="KW-1133">Transmembrane helix</keyword>
<evidence type="ECO:0000313" key="3">
    <source>
        <dbReference type="Proteomes" id="UP000752696"/>
    </source>
</evidence>
<keyword evidence="3" id="KW-1185">Reference proteome</keyword>
<organism evidence="2 3">
    <name type="scientific">Heterotrigona itama</name>
    <dbReference type="NCBI Taxonomy" id="395501"/>
    <lineage>
        <taxon>Eukaryota</taxon>
        <taxon>Metazoa</taxon>
        <taxon>Ecdysozoa</taxon>
        <taxon>Arthropoda</taxon>
        <taxon>Hexapoda</taxon>
        <taxon>Insecta</taxon>
        <taxon>Pterygota</taxon>
        <taxon>Neoptera</taxon>
        <taxon>Endopterygota</taxon>
        <taxon>Hymenoptera</taxon>
        <taxon>Apocrita</taxon>
        <taxon>Aculeata</taxon>
        <taxon>Apoidea</taxon>
        <taxon>Anthophila</taxon>
        <taxon>Apidae</taxon>
        <taxon>Heterotrigona</taxon>
    </lineage>
</organism>
<evidence type="ECO:0000313" key="2">
    <source>
        <dbReference type="EMBL" id="CAD1472217.1"/>
    </source>
</evidence>
<gene>
    <name evidence="2" type="ORF">MHI_LOCUS266450</name>
</gene>
<feature type="transmembrane region" description="Helical" evidence="1">
    <location>
        <begin position="49"/>
        <end position="70"/>
    </location>
</feature>
<dbReference type="EMBL" id="CAJDYZ010005106">
    <property type="protein sequence ID" value="CAD1472217.1"/>
    <property type="molecule type" value="Genomic_DNA"/>
</dbReference>
<accession>A0A6V7H464</accession>
<dbReference type="AlphaFoldDB" id="A0A6V7H464"/>
<reference evidence="2" key="1">
    <citation type="submission" date="2020-07" db="EMBL/GenBank/DDBJ databases">
        <authorList>
            <person name="Nazaruddin N."/>
        </authorList>
    </citation>
    <scope>NUCLEOTIDE SEQUENCE</scope>
</reference>
<dbReference type="OrthoDB" id="5062115at2759"/>
<keyword evidence="1" id="KW-0472">Membrane</keyword>
<feature type="non-terminal residue" evidence="2">
    <location>
        <position position="84"/>
    </location>
</feature>
<proteinExistence type="predicted"/>
<name>A0A6V7H464_9HYME</name>
<evidence type="ECO:0000256" key="1">
    <source>
        <dbReference type="SAM" id="Phobius"/>
    </source>
</evidence>
<dbReference type="Proteomes" id="UP000752696">
    <property type="component" value="Unassembled WGS sequence"/>
</dbReference>
<protein>
    <submittedName>
        <fullName evidence="2">Uncharacterized protein</fullName>
    </submittedName>
</protein>
<comment type="caution">
    <text evidence="2">The sequence shown here is derived from an EMBL/GenBank/DDBJ whole genome shotgun (WGS) entry which is preliminary data.</text>
</comment>
<sequence length="84" mass="9077">MTVHLQEVMRSEVDGGLAGPANPIPSESIDCGCEQLPCPKLAKFATRGLFVGLLSWVGLIQAAAYAYFCIAGPTIARRFQFDPY</sequence>